<comment type="caution">
    <text evidence="2">The sequence shown here is derived from an EMBL/GenBank/DDBJ whole genome shotgun (WGS) entry which is preliminary data.</text>
</comment>
<accession>A0A645EWY2</accession>
<dbReference type="SUPFAM" id="SSF88659">
    <property type="entry name" value="Sigma3 and sigma4 domains of RNA polymerase sigma factors"/>
    <property type="match status" value="1"/>
</dbReference>
<dbReference type="InterPro" id="IPR013249">
    <property type="entry name" value="RNA_pol_sigma70_r4_t2"/>
</dbReference>
<dbReference type="EMBL" id="VSSQ01052450">
    <property type="protein sequence ID" value="MPN06535.1"/>
    <property type="molecule type" value="Genomic_DNA"/>
</dbReference>
<proteinExistence type="predicted"/>
<feature type="domain" description="RNA polymerase sigma factor 70 region 4 type 2" evidence="1">
    <location>
        <begin position="35"/>
        <end position="86"/>
    </location>
</feature>
<dbReference type="Gene3D" id="1.10.10.10">
    <property type="entry name" value="Winged helix-like DNA-binding domain superfamily/Winged helix DNA-binding domain"/>
    <property type="match status" value="1"/>
</dbReference>
<dbReference type="NCBIfam" id="TIGR02937">
    <property type="entry name" value="sigma70-ECF"/>
    <property type="match status" value="1"/>
</dbReference>
<dbReference type="AlphaFoldDB" id="A0A645EWY2"/>
<reference evidence="2" key="1">
    <citation type="submission" date="2019-08" db="EMBL/GenBank/DDBJ databases">
        <authorList>
            <person name="Kucharzyk K."/>
            <person name="Murdoch R.W."/>
            <person name="Higgins S."/>
            <person name="Loffler F."/>
        </authorList>
    </citation>
    <scope>NUCLEOTIDE SEQUENCE</scope>
</reference>
<organism evidence="2">
    <name type="scientific">bioreactor metagenome</name>
    <dbReference type="NCBI Taxonomy" id="1076179"/>
    <lineage>
        <taxon>unclassified sequences</taxon>
        <taxon>metagenomes</taxon>
        <taxon>ecological metagenomes</taxon>
    </lineage>
</organism>
<dbReference type="GO" id="GO:0003677">
    <property type="term" value="F:DNA binding"/>
    <property type="evidence" value="ECO:0007669"/>
    <property type="project" value="InterPro"/>
</dbReference>
<gene>
    <name evidence="2" type="ORF">SDC9_153791</name>
</gene>
<dbReference type="GO" id="GO:0006352">
    <property type="term" value="P:DNA-templated transcription initiation"/>
    <property type="evidence" value="ECO:0007669"/>
    <property type="project" value="InterPro"/>
</dbReference>
<dbReference type="InterPro" id="IPR014284">
    <property type="entry name" value="RNA_pol_sigma-70_dom"/>
</dbReference>
<evidence type="ECO:0000259" key="1">
    <source>
        <dbReference type="Pfam" id="PF08281"/>
    </source>
</evidence>
<dbReference type="GO" id="GO:0016987">
    <property type="term" value="F:sigma factor activity"/>
    <property type="evidence" value="ECO:0007669"/>
    <property type="project" value="InterPro"/>
</dbReference>
<dbReference type="Pfam" id="PF08281">
    <property type="entry name" value="Sigma70_r4_2"/>
    <property type="match status" value="1"/>
</dbReference>
<protein>
    <recommendedName>
        <fullName evidence="1">RNA polymerase sigma factor 70 region 4 type 2 domain-containing protein</fullName>
    </recommendedName>
</protein>
<dbReference type="InterPro" id="IPR013324">
    <property type="entry name" value="RNA_pol_sigma_r3/r4-like"/>
</dbReference>
<sequence length="105" mass="12376">MLTEHKKQLLDMQEDFIPNNPTPLQFVESREVEKEVREAITKLPEKCRNIFEQYIFSGKMPEEIAREHFITVSTVRVQIKNALDKLKVSLSHLISFLIVLFLTKF</sequence>
<dbReference type="InterPro" id="IPR036388">
    <property type="entry name" value="WH-like_DNA-bd_sf"/>
</dbReference>
<evidence type="ECO:0000313" key="2">
    <source>
        <dbReference type="EMBL" id="MPN06535.1"/>
    </source>
</evidence>
<name>A0A645EWY2_9ZZZZ</name>